<dbReference type="STRING" id="930992.A0A0D0AUH4"/>
<dbReference type="EMBL" id="KN835419">
    <property type="protein sequence ID" value="KIK37957.1"/>
    <property type="molecule type" value="Genomic_DNA"/>
</dbReference>
<dbReference type="GO" id="GO:0005737">
    <property type="term" value="C:cytoplasm"/>
    <property type="evidence" value="ECO:0007669"/>
    <property type="project" value="TreeGrafter"/>
</dbReference>
<dbReference type="HOGENOM" id="CLU_050239_0_0_1"/>
<proteinExistence type="inferred from homology"/>
<dbReference type="OrthoDB" id="5135119at2759"/>
<feature type="domain" description="PIH1 N-terminal" evidence="2">
    <location>
        <begin position="51"/>
        <end position="171"/>
    </location>
</feature>
<dbReference type="InParanoid" id="A0A0D0AUH4"/>
<sequence length="324" mass="35106">MSSSVALTLNPVPGFCVKSIALQPAVVHRTATSHPLSTPSDTTGASSNTIPKGLKVFVNIAWDTNVPPPPPASEDAIQKAMLGRDYDESNSDGWFIPVIVSDLRDDKDKAGKAALVIDCVFNPSIKSRTLKEADFKAFIIELALQRIESQTSLSLSRQIGMPNIASKGKPVSRQMLVPGLLIPPHNKSDARTTLIQELASPTTSASAPGPKEILKSASNTHTPTWTWTPTNDQRKIRFMINVPNLTHAHISNSTLDVEPRRVVLHVPSLYDLDINLDAALDTEPTASHGRLGEGATELKRLRDLDVDGAKAEWRVSEKVIVLLA</sequence>
<protein>
    <recommendedName>
        <fullName evidence="2">PIH1 N-terminal domain-containing protein</fullName>
    </recommendedName>
</protein>
<evidence type="ECO:0000256" key="1">
    <source>
        <dbReference type="ARBA" id="ARBA00008511"/>
    </source>
</evidence>
<dbReference type="PANTHER" id="PTHR22997">
    <property type="entry name" value="PIH1 DOMAIN-CONTAINING PROTEIN 1"/>
    <property type="match status" value="1"/>
</dbReference>
<dbReference type="InterPro" id="IPR012981">
    <property type="entry name" value="PIH1_N"/>
</dbReference>
<reference evidence="3 4" key="1">
    <citation type="submission" date="2014-04" db="EMBL/GenBank/DDBJ databases">
        <authorList>
            <consortium name="DOE Joint Genome Institute"/>
            <person name="Kuo A."/>
            <person name="Ruytinx J."/>
            <person name="Rineau F."/>
            <person name="Colpaert J."/>
            <person name="Kohler A."/>
            <person name="Nagy L.G."/>
            <person name="Floudas D."/>
            <person name="Copeland A."/>
            <person name="Barry K.W."/>
            <person name="Cichocki N."/>
            <person name="Veneault-Fourrey C."/>
            <person name="LaButti K."/>
            <person name="Lindquist E.A."/>
            <person name="Lipzen A."/>
            <person name="Lundell T."/>
            <person name="Morin E."/>
            <person name="Murat C."/>
            <person name="Sun H."/>
            <person name="Tunlid A."/>
            <person name="Henrissat B."/>
            <person name="Grigoriev I.V."/>
            <person name="Hibbett D.S."/>
            <person name="Martin F."/>
            <person name="Nordberg H.P."/>
            <person name="Cantor M.N."/>
            <person name="Hua S.X."/>
        </authorList>
    </citation>
    <scope>NUCLEOTIDE SEQUENCE [LARGE SCALE GENOMIC DNA]</scope>
    <source>
        <strain evidence="3 4">UH-Slu-Lm8-n1</strain>
    </source>
</reference>
<organism evidence="3 4">
    <name type="scientific">Suillus luteus UH-Slu-Lm8-n1</name>
    <dbReference type="NCBI Taxonomy" id="930992"/>
    <lineage>
        <taxon>Eukaryota</taxon>
        <taxon>Fungi</taxon>
        <taxon>Dikarya</taxon>
        <taxon>Basidiomycota</taxon>
        <taxon>Agaricomycotina</taxon>
        <taxon>Agaricomycetes</taxon>
        <taxon>Agaricomycetidae</taxon>
        <taxon>Boletales</taxon>
        <taxon>Suillineae</taxon>
        <taxon>Suillaceae</taxon>
        <taxon>Suillus</taxon>
    </lineage>
</organism>
<accession>A0A0D0AUH4</accession>
<dbReference type="PANTHER" id="PTHR22997:SF0">
    <property type="entry name" value="PIH1 DOMAIN-CONTAINING PROTEIN 1"/>
    <property type="match status" value="1"/>
</dbReference>
<dbReference type="InterPro" id="IPR050734">
    <property type="entry name" value="PIH1/Kintoun_subfamily"/>
</dbReference>
<keyword evidence="4" id="KW-1185">Reference proteome</keyword>
<gene>
    <name evidence="3" type="ORF">CY34DRAFT_108871</name>
</gene>
<evidence type="ECO:0000259" key="2">
    <source>
        <dbReference type="Pfam" id="PF08190"/>
    </source>
</evidence>
<evidence type="ECO:0000313" key="4">
    <source>
        <dbReference type="Proteomes" id="UP000054485"/>
    </source>
</evidence>
<comment type="similarity">
    <text evidence="1">Belongs to the PIH1 family.</text>
</comment>
<name>A0A0D0AUH4_9AGAM</name>
<dbReference type="Proteomes" id="UP000054485">
    <property type="component" value="Unassembled WGS sequence"/>
</dbReference>
<dbReference type="Pfam" id="PF08190">
    <property type="entry name" value="PIH1"/>
    <property type="match status" value="1"/>
</dbReference>
<dbReference type="AlphaFoldDB" id="A0A0D0AUH4"/>
<evidence type="ECO:0000313" key="3">
    <source>
        <dbReference type="EMBL" id="KIK37957.1"/>
    </source>
</evidence>
<reference evidence="4" key="2">
    <citation type="submission" date="2015-01" db="EMBL/GenBank/DDBJ databases">
        <title>Evolutionary Origins and Diversification of the Mycorrhizal Mutualists.</title>
        <authorList>
            <consortium name="DOE Joint Genome Institute"/>
            <consortium name="Mycorrhizal Genomics Consortium"/>
            <person name="Kohler A."/>
            <person name="Kuo A."/>
            <person name="Nagy L.G."/>
            <person name="Floudas D."/>
            <person name="Copeland A."/>
            <person name="Barry K.W."/>
            <person name="Cichocki N."/>
            <person name="Veneault-Fourrey C."/>
            <person name="LaButti K."/>
            <person name="Lindquist E.A."/>
            <person name="Lipzen A."/>
            <person name="Lundell T."/>
            <person name="Morin E."/>
            <person name="Murat C."/>
            <person name="Riley R."/>
            <person name="Ohm R."/>
            <person name="Sun H."/>
            <person name="Tunlid A."/>
            <person name="Henrissat B."/>
            <person name="Grigoriev I.V."/>
            <person name="Hibbett D.S."/>
            <person name="Martin F."/>
        </authorList>
    </citation>
    <scope>NUCLEOTIDE SEQUENCE [LARGE SCALE GENOMIC DNA]</scope>
    <source>
        <strain evidence="4">UH-Slu-Lm8-n1</strain>
    </source>
</reference>